<feature type="compositionally biased region" description="Basic and acidic residues" evidence="1">
    <location>
        <begin position="123"/>
        <end position="133"/>
    </location>
</feature>
<proteinExistence type="predicted"/>
<reference evidence="2" key="1">
    <citation type="journal article" date="2014" name="Nat. Commun.">
        <title>The rainbow trout genome provides novel insights into evolution after whole-genome duplication in vertebrates.</title>
        <authorList>
            <person name="Berthelot C."/>
            <person name="Brunet F."/>
            <person name="Chalopin D."/>
            <person name="Juanchich A."/>
            <person name="Bernard M."/>
            <person name="Noel B."/>
            <person name="Bento P."/>
            <person name="Da Silva C."/>
            <person name="Labadie K."/>
            <person name="Alberti A."/>
            <person name="Aury J.M."/>
            <person name="Louis A."/>
            <person name="Dehais P."/>
            <person name="Bardou P."/>
            <person name="Montfort J."/>
            <person name="Klopp C."/>
            <person name="Cabau C."/>
            <person name="Gaspin C."/>
            <person name="Thorgaard G.H."/>
            <person name="Boussaha M."/>
            <person name="Quillet E."/>
            <person name="Guyomard R."/>
            <person name="Galiana D."/>
            <person name="Bobe J."/>
            <person name="Volff J.N."/>
            <person name="Genet C."/>
            <person name="Wincker P."/>
            <person name="Jaillon O."/>
            <person name="Roest Crollius H."/>
            <person name="Guiguen Y."/>
        </authorList>
    </citation>
    <scope>NUCLEOTIDE SEQUENCE [LARGE SCALE GENOMIC DNA]</scope>
</reference>
<feature type="compositionally biased region" description="Basic residues" evidence="1">
    <location>
        <begin position="134"/>
        <end position="152"/>
    </location>
</feature>
<evidence type="ECO:0000256" key="1">
    <source>
        <dbReference type="SAM" id="MobiDB-lite"/>
    </source>
</evidence>
<dbReference type="InterPro" id="IPR013320">
    <property type="entry name" value="ConA-like_dom_sf"/>
</dbReference>
<dbReference type="PANTHER" id="PTHR15036:SF84">
    <property type="entry name" value="CONTACTIN-ASSOCIATED PROTEIN-LIKE 5 ISOFORM X1"/>
    <property type="match status" value="1"/>
</dbReference>
<organism evidence="2 3">
    <name type="scientific">Oncorhynchus mykiss</name>
    <name type="common">Rainbow trout</name>
    <name type="synonym">Salmo gairdneri</name>
    <dbReference type="NCBI Taxonomy" id="8022"/>
    <lineage>
        <taxon>Eukaryota</taxon>
        <taxon>Metazoa</taxon>
        <taxon>Chordata</taxon>
        <taxon>Craniata</taxon>
        <taxon>Vertebrata</taxon>
        <taxon>Euteleostomi</taxon>
        <taxon>Actinopterygii</taxon>
        <taxon>Neopterygii</taxon>
        <taxon>Teleostei</taxon>
        <taxon>Protacanthopterygii</taxon>
        <taxon>Salmoniformes</taxon>
        <taxon>Salmonidae</taxon>
        <taxon>Salmoninae</taxon>
        <taxon>Oncorhynchus</taxon>
    </lineage>
</organism>
<dbReference type="Proteomes" id="UP000193380">
    <property type="component" value="Unassembled WGS sequence"/>
</dbReference>
<dbReference type="EMBL" id="FR905815">
    <property type="protein sequence ID" value="CDQ81685.1"/>
    <property type="molecule type" value="Genomic_DNA"/>
</dbReference>
<reference evidence="2" key="2">
    <citation type="submission" date="2014-03" db="EMBL/GenBank/DDBJ databases">
        <authorList>
            <person name="Genoscope - CEA"/>
        </authorList>
    </citation>
    <scope>NUCLEOTIDE SEQUENCE</scope>
</reference>
<dbReference type="STRING" id="8022.A0A060XXM6"/>
<dbReference type="Gene3D" id="2.60.120.1000">
    <property type="match status" value="1"/>
</dbReference>
<evidence type="ECO:0000313" key="2">
    <source>
        <dbReference type="EMBL" id="CDQ81685.1"/>
    </source>
</evidence>
<feature type="region of interest" description="Disordered" evidence="1">
    <location>
        <begin position="123"/>
        <end position="157"/>
    </location>
</feature>
<dbReference type="PANTHER" id="PTHR15036">
    <property type="entry name" value="PIKACHURIN-LIKE PROTEIN"/>
    <property type="match status" value="1"/>
</dbReference>
<dbReference type="InterPro" id="IPR050372">
    <property type="entry name" value="Neurexin-related_CASP"/>
</dbReference>
<gene>
    <name evidence="2" type="ORF">GSONMT00008499001</name>
</gene>
<name>A0A060XXM6_ONCMY</name>
<evidence type="ECO:0000313" key="3">
    <source>
        <dbReference type="Proteomes" id="UP000193380"/>
    </source>
</evidence>
<accession>A0A060XXM6</accession>
<dbReference type="AlphaFoldDB" id="A0A060XXM6"/>
<protein>
    <submittedName>
        <fullName evidence="2">Uncharacterized protein</fullName>
    </submittedName>
</protein>
<sequence>MDMNYFCNCDADTDSWANDTGVLSYKEHLPVSEIVIGDTNRTGSEALYRIGPLRCYGDKSVWNAASFYQESSYLHFPTLQAELSADISFYFKTSAPSGVFLENVGLKDFIRVELSCESVDHTHTHSHKHENATHRHKTHTPTHTHTHTHTCTHTHIPNRLTLDNPNYKMYNKVQLQST</sequence>
<dbReference type="SUPFAM" id="SSF49899">
    <property type="entry name" value="Concanavalin A-like lectins/glucanases"/>
    <property type="match status" value="1"/>
</dbReference>
<dbReference type="Gene3D" id="2.60.120.200">
    <property type="match status" value="1"/>
</dbReference>
<dbReference type="PaxDb" id="8022-A0A060XXM6"/>